<dbReference type="SMART" id="SM00248">
    <property type="entry name" value="ANK"/>
    <property type="match status" value="2"/>
</dbReference>
<feature type="compositionally biased region" description="Basic and acidic residues" evidence="4">
    <location>
        <begin position="182"/>
        <end position="196"/>
    </location>
</feature>
<protein>
    <submittedName>
        <fullName evidence="5">Uncharacterized protein</fullName>
    </submittedName>
</protein>
<evidence type="ECO:0000313" key="6">
    <source>
        <dbReference type="Proteomes" id="UP000308768"/>
    </source>
</evidence>
<sequence length="387" mass="42712">MGLRMNTTPQHSTIGTSAKPTTVDQLPPEAIELATKLFNFAREGQTAELLQYLSAGIPPNLTNGKGDTLLMLAAYHGNVETVQMLLSKGSDPNVLNERGQSPLAGAVFKGYDAVVKVLFESGAKIDGEGAGQPNAVDSARMFKKEDYLRMFGVDELVNTSLRASPAKIVKMVEDNRSFRQRMEDFTFEERPRRSESSQRSAGSGTDKIELAVPTSKYTTMPESNDEPLFEARYLSEEEELSSVEEDDDTMSADSVEIVDHSKSSMMLPERLAESCSYVEQQCDMAVAVRMISAGRATVVSTSKPNIVSVPHTPALKRRPTIIRPPTSKLSRCTLWFCFPAVFDPGFAFTFIDNNVHAFEVQLLHVRILCVDLEFASITSQVLARWPV</sequence>
<dbReference type="Gene3D" id="1.25.40.20">
    <property type="entry name" value="Ankyrin repeat-containing domain"/>
    <property type="match status" value="1"/>
</dbReference>
<dbReference type="SUPFAM" id="SSF48403">
    <property type="entry name" value="Ankyrin repeat"/>
    <property type="match status" value="1"/>
</dbReference>
<name>A0A4U0WPC6_9PEZI</name>
<accession>A0A4U0WPC6</accession>
<keyword evidence="2 3" id="KW-0040">ANK repeat</keyword>
<evidence type="ECO:0000256" key="4">
    <source>
        <dbReference type="SAM" id="MobiDB-lite"/>
    </source>
</evidence>
<dbReference type="OrthoDB" id="366390at2759"/>
<dbReference type="PROSITE" id="PS50088">
    <property type="entry name" value="ANK_REPEAT"/>
    <property type="match status" value="2"/>
</dbReference>
<dbReference type="AlphaFoldDB" id="A0A4U0WPC6"/>
<feature type="repeat" description="ANK" evidence="3">
    <location>
        <begin position="65"/>
        <end position="97"/>
    </location>
</feature>
<proteinExistence type="predicted"/>
<reference evidence="5 6" key="1">
    <citation type="submission" date="2017-03" db="EMBL/GenBank/DDBJ databases">
        <title>Genomes of endolithic fungi from Antarctica.</title>
        <authorList>
            <person name="Coleine C."/>
            <person name="Masonjones S."/>
            <person name="Stajich J.E."/>
        </authorList>
    </citation>
    <scope>NUCLEOTIDE SEQUENCE [LARGE SCALE GENOMIC DNA]</scope>
    <source>
        <strain evidence="5 6">CCFEE 5187</strain>
    </source>
</reference>
<dbReference type="Pfam" id="PF12796">
    <property type="entry name" value="Ank_2"/>
    <property type="match status" value="1"/>
</dbReference>
<evidence type="ECO:0000313" key="5">
    <source>
        <dbReference type="EMBL" id="TKA65182.1"/>
    </source>
</evidence>
<dbReference type="EMBL" id="NAJN01001169">
    <property type="protein sequence ID" value="TKA65182.1"/>
    <property type="molecule type" value="Genomic_DNA"/>
</dbReference>
<evidence type="ECO:0000256" key="1">
    <source>
        <dbReference type="ARBA" id="ARBA00022737"/>
    </source>
</evidence>
<dbReference type="PANTHER" id="PTHR24171">
    <property type="entry name" value="ANKYRIN REPEAT DOMAIN-CONTAINING PROTEIN 39-RELATED"/>
    <property type="match status" value="1"/>
</dbReference>
<comment type="caution">
    <text evidence="5">The sequence shown here is derived from an EMBL/GenBank/DDBJ whole genome shotgun (WGS) entry which is preliminary data.</text>
</comment>
<organism evidence="5 6">
    <name type="scientific">Cryomyces minteri</name>
    <dbReference type="NCBI Taxonomy" id="331657"/>
    <lineage>
        <taxon>Eukaryota</taxon>
        <taxon>Fungi</taxon>
        <taxon>Dikarya</taxon>
        <taxon>Ascomycota</taxon>
        <taxon>Pezizomycotina</taxon>
        <taxon>Dothideomycetes</taxon>
        <taxon>Dothideomycetes incertae sedis</taxon>
        <taxon>Cryomyces</taxon>
    </lineage>
</organism>
<keyword evidence="6" id="KW-1185">Reference proteome</keyword>
<evidence type="ECO:0000256" key="2">
    <source>
        <dbReference type="ARBA" id="ARBA00023043"/>
    </source>
</evidence>
<evidence type="ECO:0000256" key="3">
    <source>
        <dbReference type="PROSITE-ProRule" id="PRU00023"/>
    </source>
</evidence>
<dbReference type="InterPro" id="IPR002110">
    <property type="entry name" value="Ankyrin_rpt"/>
</dbReference>
<gene>
    <name evidence="5" type="ORF">B0A49_08041</name>
</gene>
<feature type="repeat" description="ANK" evidence="3">
    <location>
        <begin position="98"/>
        <end position="130"/>
    </location>
</feature>
<keyword evidence="1" id="KW-0677">Repeat</keyword>
<dbReference type="Proteomes" id="UP000308768">
    <property type="component" value="Unassembled WGS sequence"/>
</dbReference>
<feature type="region of interest" description="Disordered" evidence="4">
    <location>
        <begin position="1"/>
        <end position="23"/>
    </location>
</feature>
<dbReference type="STRING" id="331657.A0A4U0WPC6"/>
<feature type="region of interest" description="Disordered" evidence="4">
    <location>
        <begin position="182"/>
        <end position="207"/>
    </location>
</feature>
<dbReference type="InterPro" id="IPR036770">
    <property type="entry name" value="Ankyrin_rpt-contain_sf"/>
</dbReference>
<dbReference type="PROSITE" id="PS50297">
    <property type="entry name" value="ANK_REP_REGION"/>
    <property type="match status" value="2"/>
</dbReference>